<dbReference type="Proteomes" id="UP000177122">
    <property type="component" value="Unassembled WGS sequence"/>
</dbReference>
<protein>
    <recommendedName>
        <fullName evidence="5">Type I restriction modification DNA specificity domain-containing protein</fullName>
    </recommendedName>
</protein>
<evidence type="ECO:0000259" key="5">
    <source>
        <dbReference type="Pfam" id="PF01420"/>
    </source>
</evidence>
<feature type="domain" description="Type I restriction modification DNA specificity" evidence="5">
    <location>
        <begin position="66"/>
        <end position="175"/>
    </location>
</feature>
<dbReference type="GO" id="GO:0003677">
    <property type="term" value="F:DNA binding"/>
    <property type="evidence" value="ECO:0007669"/>
    <property type="project" value="UniProtKB-KW"/>
</dbReference>
<dbReference type="PANTHER" id="PTHR30408:SF12">
    <property type="entry name" value="TYPE I RESTRICTION ENZYME MJAVIII SPECIFICITY SUBUNIT"/>
    <property type="match status" value="1"/>
</dbReference>
<evidence type="ECO:0000313" key="6">
    <source>
        <dbReference type="EMBL" id="OGZ05520.1"/>
    </source>
</evidence>
<evidence type="ECO:0000313" key="7">
    <source>
        <dbReference type="Proteomes" id="UP000177122"/>
    </source>
</evidence>
<dbReference type="InterPro" id="IPR044946">
    <property type="entry name" value="Restrct_endonuc_typeI_TRD_sf"/>
</dbReference>
<reference evidence="6 7" key="1">
    <citation type="journal article" date="2016" name="Nat. Commun.">
        <title>Thousands of microbial genomes shed light on interconnected biogeochemical processes in an aquifer system.</title>
        <authorList>
            <person name="Anantharaman K."/>
            <person name="Brown C.T."/>
            <person name="Hug L.A."/>
            <person name="Sharon I."/>
            <person name="Castelle C.J."/>
            <person name="Probst A.J."/>
            <person name="Thomas B.C."/>
            <person name="Singh A."/>
            <person name="Wilkins M.J."/>
            <person name="Karaoz U."/>
            <person name="Brodie E.L."/>
            <person name="Williams K.H."/>
            <person name="Hubbard S.S."/>
            <person name="Banfield J.F."/>
        </authorList>
    </citation>
    <scope>NUCLEOTIDE SEQUENCE [LARGE SCALE GENOMIC DNA]</scope>
</reference>
<comment type="caution">
    <text evidence="6">The sequence shown here is derived from an EMBL/GenBank/DDBJ whole genome shotgun (WGS) entry which is preliminary data.</text>
</comment>
<gene>
    <name evidence="6" type="ORF">A2845_05945</name>
</gene>
<evidence type="ECO:0000256" key="4">
    <source>
        <dbReference type="SAM" id="Coils"/>
    </source>
</evidence>
<dbReference type="PANTHER" id="PTHR30408">
    <property type="entry name" value="TYPE-1 RESTRICTION ENZYME ECOKI SPECIFICITY PROTEIN"/>
    <property type="match status" value="1"/>
</dbReference>
<dbReference type="SUPFAM" id="SSF116734">
    <property type="entry name" value="DNA methylase specificity domain"/>
    <property type="match status" value="2"/>
</dbReference>
<proteinExistence type="inferred from homology"/>
<dbReference type="InterPro" id="IPR000055">
    <property type="entry name" value="Restrct_endonuc_typeI_TRD"/>
</dbReference>
<evidence type="ECO:0000256" key="1">
    <source>
        <dbReference type="ARBA" id="ARBA00010923"/>
    </source>
</evidence>
<comment type="similarity">
    <text evidence="1">Belongs to the type-I restriction system S methylase family.</text>
</comment>
<organism evidence="6 7">
    <name type="scientific">Candidatus Lloydbacteria bacterium RIFCSPHIGHO2_01_FULL_49_22</name>
    <dbReference type="NCBI Taxonomy" id="1798658"/>
    <lineage>
        <taxon>Bacteria</taxon>
        <taxon>Candidatus Lloydiibacteriota</taxon>
    </lineage>
</organism>
<name>A0A1G2CXV0_9BACT</name>
<keyword evidence="4" id="KW-0175">Coiled coil</keyword>
<dbReference type="AlphaFoldDB" id="A0A1G2CXV0"/>
<keyword evidence="2" id="KW-0680">Restriction system</keyword>
<keyword evidence="3" id="KW-0238">DNA-binding</keyword>
<feature type="domain" description="Type I restriction modification DNA specificity" evidence="5">
    <location>
        <begin position="206"/>
        <end position="366"/>
    </location>
</feature>
<evidence type="ECO:0000256" key="3">
    <source>
        <dbReference type="ARBA" id="ARBA00023125"/>
    </source>
</evidence>
<dbReference type="Gene3D" id="3.90.220.20">
    <property type="entry name" value="DNA methylase specificity domains"/>
    <property type="match status" value="2"/>
</dbReference>
<dbReference type="Pfam" id="PF01420">
    <property type="entry name" value="Methylase_S"/>
    <property type="match status" value="2"/>
</dbReference>
<dbReference type="EMBL" id="MHLI01000010">
    <property type="protein sequence ID" value="OGZ05520.1"/>
    <property type="molecule type" value="Genomic_DNA"/>
</dbReference>
<dbReference type="InterPro" id="IPR052021">
    <property type="entry name" value="Type-I_RS_S_subunit"/>
</dbReference>
<feature type="coiled-coil region" evidence="4">
    <location>
        <begin position="344"/>
        <end position="371"/>
    </location>
</feature>
<dbReference type="GO" id="GO:0009307">
    <property type="term" value="P:DNA restriction-modification system"/>
    <property type="evidence" value="ECO:0007669"/>
    <property type="project" value="UniProtKB-KW"/>
</dbReference>
<accession>A0A1G2CXV0</accession>
<evidence type="ECO:0000256" key="2">
    <source>
        <dbReference type="ARBA" id="ARBA00022747"/>
    </source>
</evidence>
<sequence>MKTLNKQAENIFVKHNRSDWELAKFGDIAKNISERVDPNSSDADIYVGLEHLDSDSIHIRRFGVPSDVKGVKLRVYKGDIIFGKRRAYQRKASIAEFDGICSAHAMVVRADSSHIEPDFLPFFMHSDAFMNRAIDISEGSLSPTIKWKILAQQKFLLPPRQVQKKILGLLIASDQLEEKYRIAADKINLTLKTIFAELTKNKLDRKKLGECLKLSKMKSAPPHKLEKYLGLEHIEPGSFNVDAYGDAQQSQSSCNVFKSGQLLYSKLRPNLDKAVIPSFDGVCTTELLVYDATPDIDIEYVLHHLHSDGFIHYAVSLGFGTKMPRISHKIVSEYKIYVPTLEKQKDILRNLAQLTEIKKQLQNSIELTRAMRNAILTQVIT</sequence>